<evidence type="ECO:0000313" key="3">
    <source>
        <dbReference type="Proteomes" id="UP000036356"/>
    </source>
</evidence>
<reference evidence="2 3" key="1">
    <citation type="submission" date="2015-06" db="EMBL/GenBank/DDBJ databases">
        <title>Draft genome of the moderately acidophilic sulfate reducer Candidatus Desulfosporosinus acididurans strain M1.</title>
        <authorList>
            <person name="Poehlein A."/>
            <person name="Petzsch P."/>
            <person name="Johnson B.D."/>
            <person name="Schloemann M."/>
            <person name="Daniel R."/>
            <person name="Muehling M."/>
        </authorList>
    </citation>
    <scope>NUCLEOTIDE SEQUENCE [LARGE SCALE GENOMIC DNA]</scope>
    <source>
        <strain evidence="2 3">M1</strain>
    </source>
</reference>
<keyword evidence="1" id="KW-0472">Membrane</keyword>
<accession>A0A0J1FL29</accession>
<dbReference type="AlphaFoldDB" id="A0A0J1FL29"/>
<gene>
    <name evidence="2" type="ORF">DEAC_c38180</name>
</gene>
<keyword evidence="1" id="KW-0812">Transmembrane</keyword>
<name>A0A0J1FL29_9FIRM</name>
<feature type="transmembrane region" description="Helical" evidence="1">
    <location>
        <begin position="6"/>
        <end position="24"/>
    </location>
</feature>
<keyword evidence="1" id="KW-1133">Transmembrane helix</keyword>
<dbReference type="PATRIC" id="fig|476652.3.peg.4040"/>
<sequence length="193" mass="21678">MKKAYAKIVIVIVILIVAVWYCYFGGYRFTPLEAAHFDIGENSVPFGNVDFGWGKVILFNTPNGPRTVLAIRSGFLWRAPDVCTLDKVSSDKINTVGWMSYNSSKNQATVLAVQTSDPNVAFIKMGSANEQEKKVVKTGTPVIFSWNKLIQYYDLKPTALSKDGTPLYEYRYPKNTNVISSNDLKWYPVNGDK</sequence>
<proteinExistence type="predicted"/>
<evidence type="ECO:0000313" key="2">
    <source>
        <dbReference type="EMBL" id="KLU64185.1"/>
    </source>
</evidence>
<protein>
    <submittedName>
        <fullName evidence="2">Uncharacterized protein</fullName>
    </submittedName>
</protein>
<keyword evidence="3" id="KW-1185">Reference proteome</keyword>
<dbReference type="STRING" id="476652.DEAC_c38180"/>
<evidence type="ECO:0000256" key="1">
    <source>
        <dbReference type="SAM" id="Phobius"/>
    </source>
</evidence>
<dbReference type="Proteomes" id="UP000036356">
    <property type="component" value="Unassembled WGS sequence"/>
</dbReference>
<organism evidence="2 3">
    <name type="scientific">Desulfosporosinus acididurans</name>
    <dbReference type="NCBI Taxonomy" id="476652"/>
    <lineage>
        <taxon>Bacteria</taxon>
        <taxon>Bacillati</taxon>
        <taxon>Bacillota</taxon>
        <taxon>Clostridia</taxon>
        <taxon>Eubacteriales</taxon>
        <taxon>Desulfitobacteriaceae</taxon>
        <taxon>Desulfosporosinus</taxon>
    </lineage>
</organism>
<dbReference type="RefSeq" id="WP_047811603.1">
    <property type="nucleotide sequence ID" value="NZ_LDZY01000016.1"/>
</dbReference>
<dbReference type="EMBL" id="LDZY01000016">
    <property type="protein sequence ID" value="KLU64185.1"/>
    <property type="molecule type" value="Genomic_DNA"/>
</dbReference>
<comment type="caution">
    <text evidence="2">The sequence shown here is derived from an EMBL/GenBank/DDBJ whole genome shotgun (WGS) entry which is preliminary data.</text>
</comment>